<dbReference type="NCBIfam" id="NF002017">
    <property type="entry name" value="PRK00823.1-2"/>
    <property type="match status" value="1"/>
</dbReference>
<dbReference type="InterPro" id="IPR036428">
    <property type="entry name" value="PCD_sf"/>
</dbReference>
<reference evidence="5 6" key="1">
    <citation type="journal article" date="2005" name="Int. J. Syst. Evol. Microbiol.">
        <title>Bacillus litoralis sp. nov., isolated from a tidal flat of the Yellow Sea in Korea.</title>
        <authorList>
            <person name="Yoon J.H."/>
            <person name="Oh T.K."/>
        </authorList>
    </citation>
    <scope>NUCLEOTIDE SEQUENCE [LARGE SCALE GENOMIC DNA]</scope>
    <source>
        <strain evidence="5 6">SW-211</strain>
    </source>
</reference>
<sequence>MQKLSDIQIDELLKLIEGWKLANDKWLEKKYRFQDYLIGVEFVQKIANLSEELNHHPFISIDYKLVTIRLFSWRAKGITELDFELVKKYDEVYKELMP</sequence>
<name>A0A5C6W4Y0_9BACI</name>
<dbReference type="CDD" id="cd00488">
    <property type="entry name" value="PCD_DCoH"/>
    <property type="match status" value="1"/>
</dbReference>
<protein>
    <recommendedName>
        <fullName evidence="3">4a-hydroxytetrahydrobiopterin dehydratase</fullName>
        <ecNumber evidence="3">4.2.1.96</ecNumber>
    </recommendedName>
</protein>
<accession>A0A5C6W4Y0</accession>
<dbReference type="PANTHER" id="PTHR12599:SF0">
    <property type="entry name" value="PTERIN-4-ALPHA-CARBINOLAMINE DEHYDRATASE"/>
    <property type="match status" value="1"/>
</dbReference>
<evidence type="ECO:0000256" key="1">
    <source>
        <dbReference type="ARBA" id="ARBA00001554"/>
    </source>
</evidence>
<dbReference type="Proteomes" id="UP000321363">
    <property type="component" value="Unassembled WGS sequence"/>
</dbReference>
<evidence type="ECO:0000256" key="4">
    <source>
        <dbReference type="ARBA" id="ARBA00023239"/>
    </source>
</evidence>
<dbReference type="Pfam" id="PF01329">
    <property type="entry name" value="Pterin_4a"/>
    <property type="match status" value="1"/>
</dbReference>
<dbReference type="InterPro" id="IPR001533">
    <property type="entry name" value="Pterin_deHydtase"/>
</dbReference>
<dbReference type="SUPFAM" id="SSF55248">
    <property type="entry name" value="PCD-like"/>
    <property type="match status" value="1"/>
</dbReference>
<dbReference type="AlphaFoldDB" id="A0A5C6W4Y0"/>
<dbReference type="EMBL" id="VOQF01000001">
    <property type="protein sequence ID" value="TXC93007.1"/>
    <property type="molecule type" value="Genomic_DNA"/>
</dbReference>
<keyword evidence="6" id="KW-1185">Reference proteome</keyword>
<evidence type="ECO:0000256" key="2">
    <source>
        <dbReference type="ARBA" id="ARBA00006472"/>
    </source>
</evidence>
<evidence type="ECO:0000256" key="3">
    <source>
        <dbReference type="ARBA" id="ARBA00013252"/>
    </source>
</evidence>
<comment type="caution">
    <text evidence="5">The sequence shown here is derived from an EMBL/GenBank/DDBJ whole genome shotgun (WGS) entry which is preliminary data.</text>
</comment>
<keyword evidence="4 5" id="KW-0456">Lyase</keyword>
<comment type="catalytic activity">
    <reaction evidence="1">
        <text>(4aS,6R)-4a-hydroxy-L-erythro-5,6,7,8-tetrahydrobiopterin = (6R)-L-erythro-6,7-dihydrobiopterin + H2O</text>
        <dbReference type="Rhea" id="RHEA:11920"/>
        <dbReference type="ChEBI" id="CHEBI:15377"/>
        <dbReference type="ChEBI" id="CHEBI:15642"/>
        <dbReference type="ChEBI" id="CHEBI:43120"/>
        <dbReference type="EC" id="4.2.1.96"/>
    </reaction>
</comment>
<evidence type="ECO:0000313" key="6">
    <source>
        <dbReference type="Proteomes" id="UP000321363"/>
    </source>
</evidence>
<dbReference type="OrthoDB" id="9800108at2"/>
<gene>
    <name evidence="5" type="ORF">FS935_02095</name>
</gene>
<dbReference type="PANTHER" id="PTHR12599">
    <property type="entry name" value="PTERIN-4-ALPHA-CARBINOLAMINE DEHYDRATASE"/>
    <property type="match status" value="1"/>
</dbReference>
<dbReference type="Gene3D" id="3.30.1360.20">
    <property type="entry name" value="Transcriptional coactivator/pterin dehydratase"/>
    <property type="match status" value="1"/>
</dbReference>
<dbReference type="RefSeq" id="WP_146945868.1">
    <property type="nucleotide sequence ID" value="NZ_VOQF01000001.1"/>
</dbReference>
<comment type="similarity">
    <text evidence="2">Belongs to the pterin-4-alpha-carbinolamine dehydratase family.</text>
</comment>
<dbReference type="GO" id="GO:0008124">
    <property type="term" value="F:4-alpha-hydroxytetrahydrobiopterin dehydratase activity"/>
    <property type="evidence" value="ECO:0007669"/>
    <property type="project" value="UniProtKB-EC"/>
</dbReference>
<dbReference type="EC" id="4.2.1.96" evidence="3"/>
<organism evidence="5 6">
    <name type="scientific">Metabacillus litoralis</name>
    <dbReference type="NCBI Taxonomy" id="152268"/>
    <lineage>
        <taxon>Bacteria</taxon>
        <taxon>Bacillati</taxon>
        <taxon>Bacillota</taxon>
        <taxon>Bacilli</taxon>
        <taxon>Bacillales</taxon>
        <taxon>Bacillaceae</taxon>
        <taxon>Metabacillus</taxon>
    </lineage>
</organism>
<evidence type="ECO:0000313" key="5">
    <source>
        <dbReference type="EMBL" id="TXC93007.1"/>
    </source>
</evidence>
<proteinExistence type="inferred from homology"/>
<dbReference type="GO" id="GO:0006729">
    <property type="term" value="P:tetrahydrobiopterin biosynthetic process"/>
    <property type="evidence" value="ECO:0007669"/>
    <property type="project" value="InterPro"/>
</dbReference>